<proteinExistence type="predicted"/>
<comment type="caution">
    <text evidence="1">The sequence shown here is derived from an EMBL/GenBank/DDBJ whole genome shotgun (WGS) entry which is preliminary data.</text>
</comment>
<dbReference type="EMBL" id="BORJ01000011">
    <property type="protein sequence ID" value="GIN97847.1"/>
    <property type="molecule type" value="Genomic_DNA"/>
</dbReference>
<protein>
    <submittedName>
        <fullName evidence="1">Uncharacterized protein</fullName>
    </submittedName>
</protein>
<sequence length="55" mass="6628">MIARWSVERKARTNEGDLLQVVEVYAPGENKEVVKAENRQYTHRRELLFVERKRQ</sequence>
<dbReference type="Proteomes" id="UP000680670">
    <property type="component" value="Unassembled WGS sequence"/>
</dbReference>
<evidence type="ECO:0000313" key="2">
    <source>
        <dbReference type="Proteomes" id="UP000680670"/>
    </source>
</evidence>
<organism evidence="1 2">
    <name type="scientific">Siminovitchia terrae</name>
    <name type="common">Bacillus terrae</name>
    <dbReference type="NCBI Taxonomy" id="1914933"/>
    <lineage>
        <taxon>Bacteria</taxon>
        <taxon>Bacillati</taxon>
        <taxon>Bacillota</taxon>
        <taxon>Bacilli</taxon>
        <taxon>Bacillales</taxon>
        <taxon>Bacillaceae</taxon>
        <taxon>Siminovitchia</taxon>
    </lineage>
</organism>
<gene>
    <name evidence="1" type="ORF">J6TS1_37170</name>
</gene>
<reference evidence="1 2" key="1">
    <citation type="submission" date="2021-03" db="EMBL/GenBank/DDBJ databases">
        <title>Antimicrobial resistance genes in bacteria isolated from Japanese honey, and their potential for conferring macrolide and lincosamide resistance in the American foulbrood pathogen Paenibacillus larvae.</title>
        <authorList>
            <person name="Okamoto M."/>
            <person name="Kumagai M."/>
            <person name="Kanamori H."/>
            <person name="Takamatsu D."/>
        </authorList>
    </citation>
    <scope>NUCLEOTIDE SEQUENCE [LARGE SCALE GENOMIC DNA]</scope>
    <source>
        <strain evidence="1 2">J6TS1</strain>
    </source>
</reference>
<keyword evidence="2" id="KW-1185">Reference proteome</keyword>
<accession>A0ABQ4L0P4</accession>
<evidence type="ECO:0000313" key="1">
    <source>
        <dbReference type="EMBL" id="GIN97847.1"/>
    </source>
</evidence>
<name>A0ABQ4L0P4_SIMTE</name>
<dbReference type="RefSeq" id="WP_213021110.1">
    <property type="nucleotide sequence ID" value="NZ_BORJ01000011.1"/>
</dbReference>